<comment type="catalytic activity">
    <reaction evidence="5">
        <text>an epoxide + H2O = an ethanediol</text>
        <dbReference type="Rhea" id="RHEA:19037"/>
        <dbReference type="ChEBI" id="CHEBI:15377"/>
        <dbReference type="ChEBI" id="CHEBI:32955"/>
        <dbReference type="ChEBI" id="CHEBI:140594"/>
        <dbReference type="EC" id="3.3.2.10"/>
    </reaction>
    <physiologicalReaction direction="left-to-right" evidence="5">
        <dbReference type="Rhea" id="RHEA:19038"/>
    </physiologicalReaction>
</comment>
<dbReference type="InterPro" id="IPR000073">
    <property type="entry name" value="AB_hydrolase_1"/>
</dbReference>
<evidence type="ECO:0000256" key="7">
    <source>
        <dbReference type="ARBA" id="ARBA00093212"/>
    </source>
</evidence>
<evidence type="ECO:0000256" key="4">
    <source>
        <dbReference type="ARBA" id="ARBA00038334"/>
    </source>
</evidence>
<evidence type="ECO:0000256" key="1">
    <source>
        <dbReference type="ARBA" id="ARBA00004721"/>
    </source>
</evidence>
<organism evidence="10 11">
    <name type="scientific">Phoenix dactylifera</name>
    <name type="common">Date palm</name>
    <dbReference type="NCBI Taxonomy" id="42345"/>
    <lineage>
        <taxon>Eukaryota</taxon>
        <taxon>Viridiplantae</taxon>
        <taxon>Streptophyta</taxon>
        <taxon>Embryophyta</taxon>
        <taxon>Tracheophyta</taxon>
        <taxon>Spermatophyta</taxon>
        <taxon>Magnoliopsida</taxon>
        <taxon>Liliopsida</taxon>
        <taxon>Arecaceae</taxon>
        <taxon>Coryphoideae</taxon>
        <taxon>Phoeniceae</taxon>
        <taxon>Phoenix</taxon>
    </lineage>
</organism>
<dbReference type="Pfam" id="PF00561">
    <property type="entry name" value="Abhydrolase_1"/>
    <property type="match status" value="1"/>
</dbReference>
<protein>
    <recommendedName>
        <fullName evidence="2">soluble epoxide hydrolase</fullName>
        <ecNumber evidence="2">3.3.2.10</ecNumber>
    </recommendedName>
</protein>
<feature type="region of interest" description="Disordered" evidence="8">
    <location>
        <begin position="42"/>
        <end position="61"/>
    </location>
</feature>
<sequence>MGAELRTAWKSITYTMLILDEMVDFVCNLCSHLCCCRAVSEPETQNPASGGEMDGGGGGGEGITHRTVAVNGINMHVAEKGEGPVVLLVHGFPELWYTWRHQIHGLAARGFRAVAPDLRGFGDTDAPPGVSSYSIFHLVGDLVALIDSLGQDQVFVVGHDWGAMVAWSLCMFRPEKVRAVVNLSVAFTPRNPARKSVEYLRSLYGDDHYVCRFQEPGAAEAEFARLGTALVLEKFYTYHSPDPLFIPKEGWGSPDTEIPLPSWLSKDDIKYYASKFEKTGFTGGLNYYRCLDLNWELTAPWTGAHIKVPAKFIVGDVDLTYHTPGIQDYIHKVGFKSYVPLLEEVVVMKGVGHFINEEKPHEITVHIYNFIKKF</sequence>
<accession>A0A8B7BSY0</accession>
<evidence type="ECO:0000313" key="10">
    <source>
        <dbReference type="Proteomes" id="UP000228380"/>
    </source>
</evidence>
<dbReference type="FunFam" id="3.40.50.1820:FF:000161">
    <property type="entry name" value="Epoxide hydrolase"/>
    <property type="match status" value="1"/>
</dbReference>
<dbReference type="Proteomes" id="UP000228380">
    <property type="component" value="Unplaced"/>
</dbReference>
<dbReference type="PRINTS" id="PR00412">
    <property type="entry name" value="EPOXHYDRLASE"/>
</dbReference>
<dbReference type="PRINTS" id="PR00111">
    <property type="entry name" value="ABHYDROLASE"/>
</dbReference>
<evidence type="ECO:0000313" key="11">
    <source>
        <dbReference type="RefSeq" id="XP_008784770.2"/>
    </source>
</evidence>
<evidence type="ECO:0000256" key="6">
    <source>
        <dbReference type="ARBA" id="ARBA00058358"/>
    </source>
</evidence>
<dbReference type="EC" id="3.3.2.10" evidence="2"/>
<dbReference type="InterPro" id="IPR029058">
    <property type="entry name" value="AB_hydrolase_fold"/>
</dbReference>
<evidence type="ECO:0000256" key="2">
    <source>
        <dbReference type="ARBA" id="ARBA00013006"/>
    </source>
</evidence>
<evidence type="ECO:0000259" key="9">
    <source>
        <dbReference type="Pfam" id="PF00561"/>
    </source>
</evidence>
<name>A0A8B7BSY0_PHODC</name>
<evidence type="ECO:0000256" key="8">
    <source>
        <dbReference type="SAM" id="MobiDB-lite"/>
    </source>
</evidence>
<dbReference type="AlphaFoldDB" id="A0A8B7BSY0"/>
<gene>
    <name evidence="11" type="primary">LOC103703631</name>
</gene>
<comment type="catalytic activity">
    <reaction evidence="7">
        <text>(24S)-24,25-epoxycucurbitadienol + H2O = (24R)-24,25-dihydroxycucurbitadienol</text>
        <dbReference type="Rhea" id="RHEA:81855"/>
        <dbReference type="ChEBI" id="CHEBI:15377"/>
        <dbReference type="ChEBI" id="CHEBI:229949"/>
        <dbReference type="ChEBI" id="CHEBI:229950"/>
    </reaction>
    <physiologicalReaction direction="left-to-right" evidence="7">
        <dbReference type="Rhea" id="RHEA:81856"/>
    </physiologicalReaction>
</comment>
<dbReference type="RefSeq" id="XP_008784770.2">
    <property type="nucleotide sequence ID" value="XM_008786548.4"/>
</dbReference>
<dbReference type="SUPFAM" id="SSF53474">
    <property type="entry name" value="alpha/beta-Hydrolases"/>
    <property type="match status" value="1"/>
</dbReference>
<dbReference type="Gene3D" id="3.40.50.1820">
    <property type="entry name" value="alpha/beta hydrolase"/>
    <property type="match status" value="1"/>
</dbReference>
<evidence type="ECO:0000256" key="3">
    <source>
        <dbReference type="ARBA" id="ARBA00022801"/>
    </source>
</evidence>
<comment type="similarity">
    <text evidence="4">Belongs to the AB hydrolase superfamily. Epoxide hydrolase family.</text>
</comment>
<proteinExistence type="inferred from homology"/>
<keyword evidence="10" id="KW-1185">Reference proteome</keyword>
<dbReference type="GO" id="GO:0004301">
    <property type="term" value="F:epoxide hydrolase activity"/>
    <property type="evidence" value="ECO:0007669"/>
    <property type="project" value="UniProtKB-EC"/>
</dbReference>
<feature type="compositionally biased region" description="Gly residues" evidence="8">
    <location>
        <begin position="52"/>
        <end position="61"/>
    </location>
</feature>
<dbReference type="InterPro" id="IPR000639">
    <property type="entry name" value="Epox_hydrolase-like"/>
</dbReference>
<dbReference type="GeneID" id="103703631"/>
<dbReference type="PANTHER" id="PTHR43329">
    <property type="entry name" value="EPOXIDE HYDROLASE"/>
    <property type="match status" value="1"/>
</dbReference>
<dbReference type="OrthoDB" id="7130006at2759"/>
<reference evidence="11" key="1">
    <citation type="submission" date="2025-08" db="UniProtKB">
        <authorList>
            <consortium name="RefSeq"/>
        </authorList>
    </citation>
    <scope>IDENTIFICATION</scope>
    <source>
        <tissue evidence="11">Young leaves</tissue>
    </source>
</reference>
<feature type="domain" description="AB hydrolase-1" evidence="9">
    <location>
        <begin position="84"/>
        <end position="190"/>
    </location>
</feature>
<dbReference type="KEGG" id="pda:103703631"/>
<comment type="pathway">
    <text evidence="1">Secondary metabolite biosynthesis; terpenoid biosynthesis.</text>
</comment>
<keyword evidence="3" id="KW-0378">Hydrolase</keyword>
<evidence type="ECO:0000256" key="5">
    <source>
        <dbReference type="ARBA" id="ARBA00051067"/>
    </source>
</evidence>
<comment type="function">
    <text evidence="6">Epoxide hydrolase involved in the biosynthesis of cucurbitacin and mogroside tetracyclic triterpene natural products (e.g. siamenoside I and mogrosides IV, V and VI). Cucurbitacins have cytotoxic properties and exhibit deterrent taste as a defense barrier against herbivores. Mogrosides are nonsugar highly oxygenated compounds used as high-intensity zero-calorie sweeteners; they also possess pharmacological properties such as regulating immunity, lowering blood sugar and lipid levels, protecting the liver, and acting as antioxidants and antitumor agents. Catalyzes the hydrolysis of aromatic epoxide-containing substrates, such as the conversion of 24,25-epoxycucurbitadienol to 24,25-dihydroxycucurbitadienol.</text>
</comment>